<reference evidence="14 15" key="1">
    <citation type="submission" date="2016-10" db="EMBL/GenBank/DDBJ databases">
        <authorList>
            <person name="de Groot N.N."/>
        </authorList>
    </citation>
    <scope>NUCLEOTIDE SEQUENCE [LARGE SCALE GENOMIC DNA]</scope>
    <source>
        <strain evidence="14 15">CGMCC 4.3491</strain>
    </source>
</reference>
<dbReference type="PANTHER" id="PTHR30612">
    <property type="entry name" value="SECA INNER MEMBRANE COMPONENT OF SEC PROTEIN SECRETION SYSTEM"/>
    <property type="match status" value="1"/>
</dbReference>
<feature type="binding site" evidence="11">
    <location>
        <position position="494"/>
    </location>
    <ligand>
        <name>ATP</name>
        <dbReference type="ChEBI" id="CHEBI:30616"/>
    </ligand>
</feature>
<dbReference type="InterPro" id="IPR011115">
    <property type="entry name" value="SecA_DEAD"/>
</dbReference>
<dbReference type="Pfam" id="PF07517">
    <property type="entry name" value="SecA_DEAD"/>
    <property type="match status" value="1"/>
</dbReference>
<keyword evidence="7 11" id="KW-0653">Protein transport</keyword>
<gene>
    <name evidence="11" type="primary">secA</name>
    <name evidence="14" type="ORF">SAMN05216554_0556</name>
</gene>
<evidence type="ECO:0000259" key="12">
    <source>
        <dbReference type="PROSITE" id="PS51192"/>
    </source>
</evidence>
<evidence type="ECO:0000259" key="13">
    <source>
        <dbReference type="PROSITE" id="PS51196"/>
    </source>
</evidence>
<dbReference type="SUPFAM" id="SSF81767">
    <property type="entry name" value="Pre-protein crosslinking domain of SecA"/>
    <property type="match status" value="1"/>
</dbReference>
<dbReference type="Gene3D" id="3.40.50.300">
    <property type="entry name" value="P-loop containing nucleotide triphosphate hydrolases"/>
    <property type="match status" value="2"/>
</dbReference>
<evidence type="ECO:0000256" key="5">
    <source>
        <dbReference type="ARBA" id="ARBA00022741"/>
    </source>
</evidence>
<dbReference type="RefSeq" id="WP_217634266.1">
    <property type="nucleotide sequence ID" value="NZ_FNPZ01000001.1"/>
</dbReference>
<evidence type="ECO:0000256" key="6">
    <source>
        <dbReference type="ARBA" id="ARBA00022840"/>
    </source>
</evidence>
<dbReference type="PROSITE" id="PS51192">
    <property type="entry name" value="HELICASE_ATP_BIND_1"/>
    <property type="match status" value="1"/>
</dbReference>
<evidence type="ECO:0000256" key="3">
    <source>
        <dbReference type="ARBA" id="ARBA00022448"/>
    </source>
</evidence>
<dbReference type="GO" id="GO:0065002">
    <property type="term" value="P:intracellular protein transmembrane transport"/>
    <property type="evidence" value="ECO:0007669"/>
    <property type="project" value="UniProtKB-UniRule"/>
</dbReference>
<dbReference type="InterPro" id="IPR044722">
    <property type="entry name" value="SecA_SF2_C"/>
</dbReference>
<dbReference type="Gene3D" id="1.10.3060.10">
    <property type="entry name" value="Helical scaffold and wing domains of SecA"/>
    <property type="match status" value="1"/>
</dbReference>
<dbReference type="GO" id="GO:0031522">
    <property type="term" value="C:cell envelope Sec protein transport complex"/>
    <property type="evidence" value="ECO:0007669"/>
    <property type="project" value="UniProtKB-ARBA"/>
</dbReference>
<dbReference type="PROSITE" id="PS51196">
    <property type="entry name" value="SECA_MOTOR_DEAD"/>
    <property type="match status" value="1"/>
</dbReference>
<evidence type="ECO:0000256" key="2">
    <source>
        <dbReference type="ARBA" id="ARBA00007650"/>
    </source>
</evidence>
<feature type="domain" description="Helicase ATP-binding" evidence="12">
    <location>
        <begin position="89"/>
        <end position="250"/>
    </location>
</feature>
<keyword evidence="11" id="KW-0963">Cytoplasm</keyword>
<dbReference type="FunFam" id="3.40.50.300:FF:000113">
    <property type="entry name" value="Preprotein translocase subunit SecA"/>
    <property type="match status" value="1"/>
</dbReference>
<dbReference type="GO" id="GO:0005886">
    <property type="term" value="C:plasma membrane"/>
    <property type="evidence" value="ECO:0007669"/>
    <property type="project" value="UniProtKB-SubCell"/>
</dbReference>
<dbReference type="InterPro" id="IPR011130">
    <property type="entry name" value="SecA_preprotein_X-link_dom"/>
</dbReference>
<keyword evidence="4 11" id="KW-1003">Cell membrane</keyword>
<dbReference type="SMART" id="SM00957">
    <property type="entry name" value="SecA_DEAD"/>
    <property type="match status" value="1"/>
</dbReference>
<dbReference type="Gene3D" id="3.90.1440.10">
    <property type="entry name" value="SecA, preprotein cross-linking domain"/>
    <property type="match status" value="1"/>
</dbReference>
<keyword evidence="8 11" id="KW-1278">Translocase</keyword>
<keyword evidence="9 11" id="KW-0811">Translocation</keyword>
<dbReference type="Pfam" id="PF07516">
    <property type="entry name" value="SecA_SW"/>
    <property type="match status" value="1"/>
</dbReference>
<organism evidence="14 15">
    <name type="scientific">Herbiconiux ginsengi</name>
    <dbReference type="NCBI Taxonomy" id="381665"/>
    <lineage>
        <taxon>Bacteria</taxon>
        <taxon>Bacillati</taxon>
        <taxon>Actinomycetota</taxon>
        <taxon>Actinomycetes</taxon>
        <taxon>Micrococcales</taxon>
        <taxon>Microbacteriaceae</taxon>
        <taxon>Herbiconiux</taxon>
    </lineage>
</organism>
<evidence type="ECO:0000256" key="11">
    <source>
        <dbReference type="HAMAP-Rule" id="MF_01382"/>
    </source>
</evidence>
<dbReference type="HAMAP" id="MF_01382">
    <property type="entry name" value="SecA"/>
    <property type="match status" value="1"/>
</dbReference>
<dbReference type="EC" id="7.4.2.8" evidence="11"/>
<sequence length="795" mass="83985">MIGGLTRVLGRVLGRPGAVSFRKQAAVVAEASALEDDYRARTDAQLRDAARRYAGAPDDGAVSTAEFLADARETADRTVHLRPVDEQLLAAAALLAGNAVEMDTGEGKTLAGAIAAAGLALQGRQVHVLAVNDYLAARDAAWMGPLFAFLGLDVAALGQSSTPEERREAYRADVLYVPVAEVGFDLLRDRFVVSAADAVHPVFDAAIVDEADAVMIDEATVPLVLAGESAEAAASMARATELVRGLRPGVHFEVDDDGATVTLTDAGLDSLESHLDGLNLYGDDGIGLLTQLNLALHARELVHRDVDYLVDDGEIRLIDAGRGRVALRRRWPDGLHAAVEAKEGLPVSSAGVVLDTIAIHDLLTRYTSLAGMSGTVVAVADDLLEFYHLPTGRIERHVPSIRIDAPEQILLTQAEKREAVVSAVRGLHASGRPVLVGTQSVAESDALATALEHAGVASTVLNARNDADEARIVAGAGALGAVTISTQMSGRGTDIRLGGVGDRFGGADDGAAGGDDRRVDDAGNVDAAAAAAAGAAHDRVAALGGLAVVSTGRYPSGRLDAQLRGRAGRQGDPGGSFSFASLDDDLVRTSAPAHVLTAIERDGDELPPARRATILRDSQAIAEGLRLDRHRSTWGYNRVVVRQRSAVLDVRDRLLAEEHATAGTVEASIADRMREAARQIELFHLDDEWQAHLALLSEVRDGIHLRALAGLVPVDEFSRIAREEFDGFFERVASRTASDVAALTIEALDDGLAALGLKRPSATWTYMMTDNPLGTPGDRAVRALGRGWRRALNLE</sequence>
<comment type="subunit">
    <text evidence="11">Monomer and homodimer. Part of the essential Sec protein translocation apparatus which comprises SecA, SecYEG and auxiliary proteins SecDF. Other proteins may also be involved.</text>
</comment>
<dbReference type="InterPro" id="IPR000185">
    <property type="entry name" value="SecA"/>
</dbReference>
<dbReference type="SUPFAM" id="SSF52540">
    <property type="entry name" value="P-loop containing nucleoside triphosphate hydrolases"/>
    <property type="match status" value="2"/>
</dbReference>
<dbReference type="GO" id="GO:0006605">
    <property type="term" value="P:protein targeting"/>
    <property type="evidence" value="ECO:0007669"/>
    <property type="project" value="UniProtKB-UniRule"/>
</dbReference>
<dbReference type="InterPro" id="IPR027417">
    <property type="entry name" value="P-loop_NTPase"/>
</dbReference>
<dbReference type="Pfam" id="PF01043">
    <property type="entry name" value="SecA_PP_bind"/>
    <property type="match status" value="1"/>
</dbReference>
<comment type="similarity">
    <text evidence="2 11">Belongs to the SecA family.</text>
</comment>
<dbReference type="GO" id="GO:0017038">
    <property type="term" value="P:protein import"/>
    <property type="evidence" value="ECO:0007669"/>
    <property type="project" value="InterPro"/>
</dbReference>
<dbReference type="AlphaFoldDB" id="A0A1H3KH81"/>
<dbReference type="GO" id="GO:0005829">
    <property type="term" value="C:cytosol"/>
    <property type="evidence" value="ECO:0007669"/>
    <property type="project" value="TreeGrafter"/>
</dbReference>
<accession>A0A1H3KH81</accession>
<comment type="function">
    <text evidence="11">Part of the Sec protein translocase complex. Interacts with the SecYEG preprotein conducting channel. Has a central role in coupling the hydrolysis of ATP to the transfer of proteins into and across the cell membrane, serving as an ATP-driven molecular motor driving the stepwise translocation of polypeptide chains across the membrane.</text>
</comment>
<evidence type="ECO:0000313" key="15">
    <source>
        <dbReference type="Proteomes" id="UP000198891"/>
    </source>
</evidence>
<protein>
    <recommendedName>
        <fullName evidence="11">Protein translocase subunit SecA</fullName>
        <ecNumber evidence="11">7.4.2.8</ecNumber>
    </recommendedName>
</protein>
<dbReference type="STRING" id="381665.SAMN05216554_0556"/>
<evidence type="ECO:0000256" key="7">
    <source>
        <dbReference type="ARBA" id="ARBA00022927"/>
    </source>
</evidence>
<proteinExistence type="inferred from homology"/>
<dbReference type="GO" id="GO:0043952">
    <property type="term" value="P:protein transport by the Sec complex"/>
    <property type="evidence" value="ECO:0007669"/>
    <property type="project" value="TreeGrafter"/>
</dbReference>
<feature type="domain" description="SecA family profile" evidence="13">
    <location>
        <begin position="6"/>
        <end position="611"/>
    </location>
</feature>
<dbReference type="InterPro" id="IPR014001">
    <property type="entry name" value="Helicase_ATP-bd"/>
</dbReference>
<evidence type="ECO:0000256" key="8">
    <source>
        <dbReference type="ARBA" id="ARBA00022967"/>
    </source>
</evidence>
<dbReference type="GO" id="GO:0005524">
    <property type="term" value="F:ATP binding"/>
    <property type="evidence" value="ECO:0007669"/>
    <property type="project" value="UniProtKB-UniRule"/>
</dbReference>
<keyword evidence="15" id="KW-1185">Reference proteome</keyword>
<comment type="subcellular location">
    <subcellularLocation>
        <location evidence="11">Cell membrane</location>
        <topology evidence="11">Peripheral membrane protein</topology>
        <orientation evidence="11">Cytoplasmic side</orientation>
    </subcellularLocation>
    <subcellularLocation>
        <location evidence="11">Cytoplasm</location>
    </subcellularLocation>
    <subcellularLocation>
        <location evidence="1">Membrane</location>
        <topology evidence="1">Peripheral membrane protein</topology>
    </subcellularLocation>
    <text evidence="11">Distribution is 50-50.</text>
</comment>
<keyword evidence="6 11" id="KW-0067">ATP-binding</keyword>
<evidence type="ECO:0000256" key="4">
    <source>
        <dbReference type="ARBA" id="ARBA00022475"/>
    </source>
</evidence>
<feature type="binding site" evidence="11">
    <location>
        <position position="87"/>
    </location>
    <ligand>
        <name>ATP</name>
        <dbReference type="ChEBI" id="CHEBI:30616"/>
    </ligand>
</feature>
<feature type="binding site" evidence="11">
    <location>
        <begin position="105"/>
        <end position="109"/>
    </location>
    <ligand>
        <name>ATP</name>
        <dbReference type="ChEBI" id="CHEBI:30616"/>
    </ligand>
</feature>
<evidence type="ECO:0000256" key="9">
    <source>
        <dbReference type="ARBA" id="ARBA00023010"/>
    </source>
</evidence>
<dbReference type="InterPro" id="IPR036670">
    <property type="entry name" value="SecA_X-link_sf"/>
</dbReference>
<dbReference type="GO" id="GO:0008564">
    <property type="term" value="F:protein-exporting ATPase activity"/>
    <property type="evidence" value="ECO:0007669"/>
    <property type="project" value="UniProtKB-EC"/>
</dbReference>
<dbReference type="SUPFAM" id="SSF81886">
    <property type="entry name" value="Helical scaffold and wing domains of SecA"/>
    <property type="match status" value="1"/>
</dbReference>
<dbReference type="PRINTS" id="PR00906">
    <property type="entry name" value="SECA"/>
</dbReference>
<dbReference type="EMBL" id="FNPZ01000001">
    <property type="protein sequence ID" value="SDY51399.1"/>
    <property type="molecule type" value="Genomic_DNA"/>
</dbReference>
<dbReference type="Pfam" id="PF21090">
    <property type="entry name" value="P-loop_SecA"/>
    <property type="match status" value="1"/>
</dbReference>
<comment type="catalytic activity">
    <reaction evidence="11">
        <text>ATP + H2O + cellular proteinSide 1 = ADP + phosphate + cellular proteinSide 2.</text>
        <dbReference type="EC" id="7.4.2.8"/>
    </reaction>
</comment>
<dbReference type="InterPro" id="IPR011116">
    <property type="entry name" value="SecA_Wing/Scaffold"/>
</dbReference>
<dbReference type="InterPro" id="IPR036266">
    <property type="entry name" value="SecA_Wing/Scaffold_sf"/>
</dbReference>
<dbReference type="SMART" id="SM00958">
    <property type="entry name" value="SecA_PP_bind"/>
    <property type="match status" value="1"/>
</dbReference>
<evidence type="ECO:0000256" key="1">
    <source>
        <dbReference type="ARBA" id="ARBA00004170"/>
    </source>
</evidence>
<keyword evidence="5 11" id="KW-0547">Nucleotide-binding</keyword>
<keyword evidence="10 11" id="KW-0472">Membrane</keyword>
<dbReference type="InterPro" id="IPR014018">
    <property type="entry name" value="SecA_motor_DEAD"/>
</dbReference>
<evidence type="ECO:0000256" key="10">
    <source>
        <dbReference type="ARBA" id="ARBA00023136"/>
    </source>
</evidence>
<dbReference type="PANTHER" id="PTHR30612:SF0">
    <property type="entry name" value="CHLOROPLAST PROTEIN-TRANSPORTING ATPASE"/>
    <property type="match status" value="1"/>
</dbReference>
<evidence type="ECO:0000313" key="14">
    <source>
        <dbReference type="EMBL" id="SDY51399.1"/>
    </source>
</evidence>
<keyword evidence="3 11" id="KW-0813">Transport</keyword>
<name>A0A1H3KH81_9MICO</name>
<dbReference type="Proteomes" id="UP000198891">
    <property type="component" value="Unassembled WGS sequence"/>
</dbReference>